<name>A0ABP4UPE7_9ACTN</name>
<dbReference type="InterPro" id="IPR038731">
    <property type="entry name" value="RgtA/B/C-like"/>
</dbReference>
<proteinExistence type="predicted"/>
<gene>
    <name evidence="12" type="ORF">GCM10009765_68490</name>
</gene>
<feature type="transmembrane region" description="Helical" evidence="9">
    <location>
        <begin position="165"/>
        <end position="182"/>
    </location>
</feature>
<dbReference type="RefSeq" id="WP_344314310.1">
    <property type="nucleotide sequence ID" value="NZ_BAAANY010000033.1"/>
</dbReference>
<organism evidence="12 13">
    <name type="scientific">Fodinicola feengrottensis</name>
    <dbReference type="NCBI Taxonomy" id="435914"/>
    <lineage>
        <taxon>Bacteria</taxon>
        <taxon>Bacillati</taxon>
        <taxon>Actinomycetota</taxon>
        <taxon>Actinomycetes</taxon>
        <taxon>Mycobacteriales</taxon>
        <taxon>Fodinicola</taxon>
    </lineage>
</organism>
<comment type="caution">
    <text evidence="12">The sequence shown here is derived from an EMBL/GenBank/DDBJ whole genome shotgun (WGS) entry which is preliminary data.</text>
</comment>
<feature type="transmembrane region" description="Helical" evidence="9">
    <location>
        <begin position="139"/>
        <end position="159"/>
    </location>
</feature>
<evidence type="ECO:0000256" key="3">
    <source>
        <dbReference type="ARBA" id="ARBA00022676"/>
    </source>
</evidence>
<comment type="subcellular location">
    <subcellularLocation>
        <location evidence="1">Cell membrane</location>
        <topology evidence="1">Multi-pass membrane protein</topology>
    </subcellularLocation>
</comment>
<dbReference type="Pfam" id="PF13231">
    <property type="entry name" value="PMT_2"/>
    <property type="match status" value="1"/>
</dbReference>
<reference evidence="13" key="1">
    <citation type="journal article" date="2019" name="Int. J. Syst. Evol. Microbiol.">
        <title>The Global Catalogue of Microorganisms (GCM) 10K type strain sequencing project: providing services to taxonomists for standard genome sequencing and annotation.</title>
        <authorList>
            <consortium name="The Broad Institute Genomics Platform"/>
            <consortium name="The Broad Institute Genome Sequencing Center for Infectious Disease"/>
            <person name="Wu L."/>
            <person name="Ma J."/>
        </authorList>
    </citation>
    <scope>NUCLEOTIDE SEQUENCE [LARGE SCALE GENOMIC DNA]</scope>
    <source>
        <strain evidence="13">JCM 14718</strain>
    </source>
</reference>
<feature type="region of interest" description="Disordered" evidence="8">
    <location>
        <begin position="500"/>
        <end position="569"/>
    </location>
</feature>
<feature type="transmembrane region" description="Helical" evidence="9">
    <location>
        <begin position="384"/>
        <end position="404"/>
    </location>
</feature>
<evidence type="ECO:0000256" key="6">
    <source>
        <dbReference type="ARBA" id="ARBA00022989"/>
    </source>
</evidence>
<keyword evidence="7 9" id="KW-0472">Membrane</keyword>
<dbReference type="Pfam" id="PF24878">
    <property type="entry name" value="YkcB_C"/>
    <property type="match status" value="1"/>
</dbReference>
<feature type="transmembrane region" description="Helical" evidence="9">
    <location>
        <begin position="212"/>
        <end position="231"/>
    </location>
</feature>
<feature type="transmembrane region" description="Helical" evidence="9">
    <location>
        <begin position="411"/>
        <end position="429"/>
    </location>
</feature>
<feature type="transmembrane region" description="Helical" evidence="9">
    <location>
        <begin position="441"/>
        <end position="460"/>
    </location>
</feature>
<evidence type="ECO:0000256" key="1">
    <source>
        <dbReference type="ARBA" id="ARBA00004651"/>
    </source>
</evidence>
<dbReference type="Proteomes" id="UP001500618">
    <property type="component" value="Unassembled WGS sequence"/>
</dbReference>
<keyword evidence="5 9" id="KW-0812">Transmembrane</keyword>
<feature type="transmembrane region" description="Helical" evidence="9">
    <location>
        <begin position="238"/>
        <end position="256"/>
    </location>
</feature>
<protein>
    <submittedName>
        <fullName evidence="12">Glycosyltransferase family 39 protein</fullName>
    </submittedName>
</protein>
<keyword evidence="2" id="KW-1003">Cell membrane</keyword>
<evidence type="ECO:0000259" key="10">
    <source>
        <dbReference type="Pfam" id="PF13231"/>
    </source>
</evidence>
<feature type="domain" description="Glycosyltransferase RgtA/B/C/D-like" evidence="10">
    <location>
        <begin position="90"/>
        <end position="248"/>
    </location>
</feature>
<accession>A0ABP4UPE7</accession>
<evidence type="ECO:0000256" key="9">
    <source>
        <dbReference type="SAM" id="Phobius"/>
    </source>
</evidence>
<feature type="transmembrane region" description="Helical" evidence="9">
    <location>
        <begin position="111"/>
        <end position="132"/>
    </location>
</feature>
<feature type="compositionally biased region" description="Gly residues" evidence="8">
    <location>
        <begin position="506"/>
        <end position="519"/>
    </location>
</feature>
<dbReference type="InterPro" id="IPR050297">
    <property type="entry name" value="LipidA_mod_glycosyltrf_83"/>
</dbReference>
<keyword evidence="3" id="KW-0328">Glycosyltransferase</keyword>
<keyword evidence="4" id="KW-0808">Transferase</keyword>
<keyword evidence="13" id="KW-1185">Reference proteome</keyword>
<feature type="transmembrane region" description="Helical" evidence="9">
    <location>
        <begin position="31"/>
        <end position="50"/>
    </location>
</feature>
<feature type="transmembrane region" description="Helical" evidence="9">
    <location>
        <begin position="189"/>
        <end position="206"/>
    </location>
</feature>
<sequence length="675" mass="69035">MTVTADQPRVRQDVDPPPVRRFLLGPEGQSAWVRPSVLVLLVGTAFLYMWNLAASGYANTFYAAAVQAGTQSWKALLFGSLDAGNSITVDKPPAALWLDALSGRVFGFSSWSMLIPQALCGVAAVALLYAAVRRWSGPVAGLIAGAALALTPVAVLMFRFNNPDALLTLLMVAAAYCVVRALEKVSSRAAMLWLMVAGAAIGFGFLTKMMQAFLVLPAFVLVYLVVSRFSWPRRLLHLLAAGGTLLVSAGWFVALVELWPAASRPYIGGSTNNSLLELALGYNGLGRIFGQGGGAGGFGGGGGAGGGGGGFGGATGITRLFSDSFGSEISWLLPAALIGMVTVLWVGRRAPRTDRTRAAVLLWGGWLLVTGLVFSYMSGIIHPYYTVALAPAIGALIGISSVTLWRSRTEIAPRVALAAMVAVTGIWAYDLLGRDSSWLPALRWIVVIAGVLAATGLLVGAHRTRRIAVIAAIAAVMTGFGGASAYAVATASVPHNGSIPTSGPASAGGQGGFGGGPSGGMIIREGGRPNFGGGQPGSGGQRGFDGQPPTSGTSRPGNQSGGPGGDATANSQLTALVKATSTMWAAATNGSQGAASLELASGKSVMAIGGFSGTDNSPTLAQFQQYVAQGKISYYIGGGQQGRGGDGSGTAIATWVAAHYTAKTVGGQTVYDLRS</sequence>
<evidence type="ECO:0000256" key="8">
    <source>
        <dbReference type="SAM" id="MobiDB-lite"/>
    </source>
</evidence>
<feature type="transmembrane region" description="Helical" evidence="9">
    <location>
        <begin position="329"/>
        <end position="347"/>
    </location>
</feature>
<evidence type="ECO:0000256" key="4">
    <source>
        <dbReference type="ARBA" id="ARBA00022679"/>
    </source>
</evidence>
<feature type="transmembrane region" description="Helical" evidence="9">
    <location>
        <begin position="467"/>
        <end position="489"/>
    </location>
</feature>
<dbReference type="PANTHER" id="PTHR33908">
    <property type="entry name" value="MANNOSYLTRANSFERASE YKCB-RELATED"/>
    <property type="match status" value="1"/>
</dbReference>
<feature type="compositionally biased region" description="Gly residues" evidence="8">
    <location>
        <begin position="529"/>
        <end position="543"/>
    </location>
</feature>
<evidence type="ECO:0000256" key="7">
    <source>
        <dbReference type="ARBA" id="ARBA00023136"/>
    </source>
</evidence>
<dbReference type="PANTHER" id="PTHR33908:SF3">
    <property type="entry name" value="UNDECAPRENYL PHOSPHATE-ALPHA-4-AMINO-4-DEOXY-L-ARABINOSE ARABINOSYL TRANSFERASE"/>
    <property type="match status" value="1"/>
</dbReference>
<evidence type="ECO:0000313" key="13">
    <source>
        <dbReference type="Proteomes" id="UP001500618"/>
    </source>
</evidence>
<keyword evidence="6 9" id="KW-1133">Transmembrane helix</keyword>
<dbReference type="InterPro" id="IPR056785">
    <property type="entry name" value="YkcA/B-like_C"/>
</dbReference>
<feature type="transmembrane region" description="Helical" evidence="9">
    <location>
        <begin position="359"/>
        <end position="378"/>
    </location>
</feature>
<feature type="compositionally biased region" description="Polar residues" evidence="8">
    <location>
        <begin position="549"/>
        <end position="558"/>
    </location>
</feature>
<dbReference type="EMBL" id="BAAANY010000033">
    <property type="protein sequence ID" value="GAA1709402.1"/>
    <property type="molecule type" value="Genomic_DNA"/>
</dbReference>
<evidence type="ECO:0000259" key="11">
    <source>
        <dbReference type="Pfam" id="PF24878"/>
    </source>
</evidence>
<evidence type="ECO:0000256" key="5">
    <source>
        <dbReference type="ARBA" id="ARBA00022692"/>
    </source>
</evidence>
<feature type="domain" description="Putative mannosyltransferase YkcA/B-like C-terminal" evidence="11">
    <location>
        <begin position="579"/>
        <end position="659"/>
    </location>
</feature>
<evidence type="ECO:0000256" key="2">
    <source>
        <dbReference type="ARBA" id="ARBA00022475"/>
    </source>
</evidence>
<evidence type="ECO:0000313" key="12">
    <source>
        <dbReference type="EMBL" id="GAA1709402.1"/>
    </source>
</evidence>